<feature type="transmembrane region" description="Helical" evidence="6">
    <location>
        <begin position="12"/>
        <end position="34"/>
    </location>
</feature>
<dbReference type="Gene3D" id="1.20.1540.10">
    <property type="entry name" value="Rhomboid-like"/>
    <property type="match status" value="1"/>
</dbReference>
<dbReference type="PANTHER" id="PTHR43731">
    <property type="entry name" value="RHOMBOID PROTEASE"/>
    <property type="match status" value="1"/>
</dbReference>
<dbReference type="OrthoDB" id="465874at2"/>
<keyword evidence="3 6" id="KW-1133">Transmembrane helix</keyword>
<feature type="transmembrane region" description="Helical" evidence="6">
    <location>
        <begin position="138"/>
        <end position="156"/>
    </location>
</feature>
<protein>
    <submittedName>
        <fullName evidence="8">Membrane associated rhomboid family serine protease</fullName>
    </submittedName>
</protein>
<evidence type="ECO:0000313" key="9">
    <source>
        <dbReference type="Proteomes" id="UP000294911"/>
    </source>
</evidence>
<evidence type="ECO:0000256" key="4">
    <source>
        <dbReference type="ARBA" id="ARBA00023136"/>
    </source>
</evidence>
<dbReference type="Pfam" id="PF01694">
    <property type="entry name" value="Rhomboid"/>
    <property type="match status" value="1"/>
</dbReference>
<dbReference type="GO" id="GO:0004252">
    <property type="term" value="F:serine-type endopeptidase activity"/>
    <property type="evidence" value="ECO:0007669"/>
    <property type="project" value="InterPro"/>
</dbReference>
<dbReference type="GO" id="GO:0006508">
    <property type="term" value="P:proteolysis"/>
    <property type="evidence" value="ECO:0007669"/>
    <property type="project" value="UniProtKB-KW"/>
</dbReference>
<evidence type="ECO:0000259" key="7">
    <source>
        <dbReference type="Pfam" id="PF01694"/>
    </source>
</evidence>
<feature type="region of interest" description="Disordered" evidence="5">
    <location>
        <begin position="194"/>
        <end position="236"/>
    </location>
</feature>
<comment type="caution">
    <text evidence="8">The sequence shown here is derived from an EMBL/GenBank/DDBJ whole genome shotgun (WGS) entry which is preliminary data.</text>
</comment>
<evidence type="ECO:0000313" key="8">
    <source>
        <dbReference type="EMBL" id="TCP46758.1"/>
    </source>
</evidence>
<gene>
    <name evidence="8" type="ORF">EV191_11334</name>
</gene>
<keyword evidence="2 6" id="KW-0812">Transmembrane</keyword>
<dbReference type="InterPro" id="IPR035952">
    <property type="entry name" value="Rhomboid-like_sf"/>
</dbReference>
<feature type="domain" description="Peptidase S54 rhomboid" evidence="7">
    <location>
        <begin position="52"/>
        <end position="183"/>
    </location>
</feature>
<dbReference type="InterPro" id="IPR022764">
    <property type="entry name" value="Peptidase_S54_rhomboid_dom"/>
</dbReference>
<dbReference type="SUPFAM" id="SSF144091">
    <property type="entry name" value="Rhomboid-like"/>
    <property type="match status" value="1"/>
</dbReference>
<dbReference type="EMBL" id="SLXQ01000013">
    <property type="protein sequence ID" value="TCP46758.1"/>
    <property type="molecule type" value="Genomic_DNA"/>
</dbReference>
<keyword evidence="8" id="KW-0645">Protease</keyword>
<feature type="compositionally biased region" description="Low complexity" evidence="5">
    <location>
        <begin position="194"/>
        <end position="220"/>
    </location>
</feature>
<dbReference type="GO" id="GO:0016020">
    <property type="term" value="C:membrane"/>
    <property type="evidence" value="ECO:0007669"/>
    <property type="project" value="UniProtKB-SubCell"/>
</dbReference>
<dbReference type="AlphaFoldDB" id="A0A4R2QEP6"/>
<reference evidence="8 9" key="1">
    <citation type="submission" date="2019-03" db="EMBL/GenBank/DDBJ databases">
        <title>Genomic Encyclopedia of Type Strains, Phase IV (KMG-IV): sequencing the most valuable type-strain genomes for metagenomic binning, comparative biology and taxonomic classification.</title>
        <authorList>
            <person name="Goeker M."/>
        </authorList>
    </citation>
    <scope>NUCLEOTIDE SEQUENCE [LARGE SCALE GENOMIC DNA]</scope>
    <source>
        <strain evidence="8 9">DSM 45765</strain>
    </source>
</reference>
<keyword evidence="4 6" id="KW-0472">Membrane</keyword>
<proteinExistence type="predicted"/>
<organism evidence="8 9">
    <name type="scientific">Tamaricihabitans halophyticus</name>
    <dbReference type="NCBI Taxonomy" id="1262583"/>
    <lineage>
        <taxon>Bacteria</taxon>
        <taxon>Bacillati</taxon>
        <taxon>Actinomycetota</taxon>
        <taxon>Actinomycetes</taxon>
        <taxon>Pseudonocardiales</taxon>
        <taxon>Pseudonocardiaceae</taxon>
        <taxon>Tamaricihabitans</taxon>
    </lineage>
</organism>
<name>A0A4R2QEP6_9PSEU</name>
<feature type="transmembrane region" description="Helical" evidence="6">
    <location>
        <begin position="162"/>
        <end position="182"/>
    </location>
</feature>
<evidence type="ECO:0000256" key="3">
    <source>
        <dbReference type="ARBA" id="ARBA00022989"/>
    </source>
</evidence>
<evidence type="ECO:0000256" key="6">
    <source>
        <dbReference type="SAM" id="Phobius"/>
    </source>
</evidence>
<keyword evidence="9" id="KW-1185">Reference proteome</keyword>
<accession>A0A4R2QEP6</accession>
<evidence type="ECO:0000256" key="1">
    <source>
        <dbReference type="ARBA" id="ARBA00004141"/>
    </source>
</evidence>
<dbReference type="PANTHER" id="PTHR43731:SF9">
    <property type="entry name" value="SLR1461 PROTEIN"/>
    <property type="match status" value="1"/>
</dbReference>
<feature type="transmembrane region" description="Helical" evidence="6">
    <location>
        <begin position="110"/>
        <end position="131"/>
    </location>
</feature>
<dbReference type="InterPro" id="IPR050925">
    <property type="entry name" value="Rhomboid_protease_S54"/>
</dbReference>
<keyword evidence="8" id="KW-0378">Hydrolase</keyword>
<evidence type="ECO:0000256" key="2">
    <source>
        <dbReference type="ARBA" id="ARBA00022692"/>
    </source>
</evidence>
<dbReference type="Proteomes" id="UP000294911">
    <property type="component" value="Unassembled WGS sequence"/>
</dbReference>
<comment type="subcellular location">
    <subcellularLocation>
        <location evidence="1">Membrane</location>
        <topology evidence="1">Multi-pass membrane protein</topology>
    </subcellularLocation>
</comment>
<evidence type="ECO:0000256" key="5">
    <source>
        <dbReference type="SAM" id="MobiDB-lite"/>
    </source>
</evidence>
<sequence>MLPPRLKQSAIVIVGFTALLYLVELLDVVLPVNLDNGGIVSRSLSGLDGVLWAPLLHGDWAHLLANTAPVLIFGFLAMAGGLGPWIAVTATIWILGGLGVWLIGPGGNTVTIGASGVAFGWLAFLLVRGLFNRSIKQIGLAVLLLAWWGSMLWGILPGEPGISWQGHLFGALAGILAAWLYARANRGKSAGQASAAASGPATLGTELTGKGPTGKGPTSKGKAKTGRWARSSGKTG</sequence>